<dbReference type="PANTHER" id="PTHR38394">
    <property type="entry name" value="NEUROFILAMENT LIGHT PROTEIN"/>
    <property type="match status" value="1"/>
</dbReference>
<dbReference type="Proteomes" id="UP000712600">
    <property type="component" value="Unassembled WGS sequence"/>
</dbReference>
<protein>
    <submittedName>
        <fullName evidence="2">Uncharacterized protein</fullName>
    </submittedName>
</protein>
<dbReference type="EMBL" id="QGKX02000996">
    <property type="protein sequence ID" value="KAF3555410.1"/>
    <property type="molecule type" value="Genomic_DNA"/>
</dbReference>
<dbReference type="PANTHER" id="PTHR38394:SF1">
    <property type="entry name" value="NEUROFILAMENT LIGHT PROTEIN"/>
    <property type="match status" value="1"/>
</dbReference>
<evidence type="ECO:0000313" key="3">
    <source>
        <dbReference type="Proteomes" id="UP000712600"/>
    </source>
</evidence>
<sequence>MTVGFHLVIQTPTASHASCRTPPLVESVDKSTNIFQRLRIDSGTAKAERSAALELSDLEEANLLLEEAQEAESEAEKLKLTCGLEEEEDGEEEAKECFVSMELIATFGLKKLQELAESVPS</sequence>
<proteinExistence type="predicted"/>
<accession>A0A8S9QZ45</accession>
<evidence type="ECO:0000256" key="1">
    <source>
        <dbReference type="SAM" id="Coils"/>
    </source>
</evidence>
<organism evidence="2 3">
    <name type="scientific">Brassica cretica</name>
    <name type="common">Mustard</name>
    <dbReference type="NCBI Taxonomy" id="69181"/>
    <lineage>
        <taxon>Eukaryota</taxon>
        <taxon>Viridiplantae</taxon>
        <taxon>Streptophyta</taxon>
        <taxon>Embryophyta</taxon>
        <taxon>Tracheophyta</taxon>
        <taxon>Spermatophyta</taxon>
        <taxon>Magnoliopsida</taxon>
        <taxon>eudicotyledons</taxon>
        <taxon>Gunneridae</taxon>
        <taxon>Pentapetalae</taxon>
        <taxon>rosids</taxon>
        <taxon>malvids</taxon>
        <taxon>Brassicales</taxon>
        <taxon>Brassicaceae</taxon>
        <taxon>Brassiceae</taxon>
        <taxon>Brassica</taxon>
    </lineage>
</organism>
<evidence type="ECO:0000313" key="2">
    <source>
        <dbReference type="EMBL" id="KAF3555410.1"/>
    </source>
</evidence>
<name>A0A8S9QZ45_BRACR</name>
<gene>
    <name evidence="2" type="ORF">F2Q69_00010923</name>
</gene>
<keyword evidence="1" id="KW-0175">Coiled coil</keyword>
<reference evidence="2" key="1">
    <citation type="submission" date="2019-12" db="EMBL/GenBank/DDBJ databases">
        <title>Genome sequencing and annotation of Brassica cretica.</title>
        <authorList>
            <person name="Studholme D.J."/>
            <person name="Sarris P."/>
        </authorList>
    </citation>
    <scope>NUCLEOTIDE SEQUENCE</scope>
    <source>
        <strain evidence="2">PFS-109/04</strain>
        <tissue evidence="2">Leaf</tissue>
    </source>
</reference>
<feature type="coiled-coil region" evidence="1">
    <location>
        <begin position="51"/>
        <end position="88"/>
    </location>
</feature>
<comment type="caution">
    <text evidence="2">The sequence shown here is derived from an EMBL/GenBank/DDBJ whole genome shotgun (WGS) entry which is preliminary data.</text>
</comment>
<dbReference type="AlphaFoldDB" id="A0A8S9QZ45"/>